<dbReference type="PANTHER" id="PTHR43349">
    <property type="entry name" value="PINORESINOL REDUCTASE-RELATED"/>
    <property type="match status" value="1"/>
</dbReference>
<dbReference type="InterPro" id="IPR045312">
    <property type="entry name" value="PCBER-like"/>
</dbReference>
<dbReference type="InterPro" id="IPR008030">
    <property type="entry name" value="NmrA-like"/>
</dbReference>
<dbReference type="InterPro" id="IPR050608">
    <property type="entry name" value="NmrA-type/Isoflavone_red_sf"/>
</dbReference>
<keyword evidence="1" id="KW-0521">NADP</keyword>
<dbReference type="InterPro" id="IPR036291">
    <property type="entry name" value="NAD(P)-bd_dom_sf"/>
</dbReference>
<keyword evidence="2" id="KW-0560">Oxidoreductase</keyword>
<sequence>MPAMTVPPQSATAGGVGGATLVAGATGYIGKFVAEASLAAGFPTYVLRRSAPAAGPDKEAALRALEEQGAVIVEGSASDMETMERTLRELGIEVVISVLGGRNLLDQLPLIEAAKAAGTVKRFLPSEFGNDVGRADPVEPGRRVYEEKRKVRRAVEAAAIPYTYICCNSIAGWPYHDLHRTAEAAPPLECLPIYGDGNVKAYFVAGCDIGKFTVMAAHDPRALNKTVHFRPPCNFLTMNELASLWEKKIGRSLPRVTITENELLAIAAEHRIPHSFIASFTHDVYIKGCQHRFAMDRIRDVEVTELYPGVPFRTMEECLEEFAAGVLAEKVNGDNTASLSRERSSSVQATCA</sequence>
<evidence type="ECO:0000256" key="2">
    <source>
        <dbReference type="ARBA" id="ARBA00023002"/>
    </source>
</evidence>
<feature type="domain" description="NmrA-like" evidence="3">
    <location>
        <begin position="21"/>
        <end position="318"/>
    </location>
</feature>
<name>A0A843W3M6_COLES</name>
<dbReference type="PANTHER" id="PTHR43349:SF89">
    <property type="entry name" value="LEUCANTHOCYANIDIN REDUCTASE"/>
    <property type="match status" value="1"/>
</dbReference>
<dbReference type="SUPFAM" id="SSF51735">
    <property type="entry name" value="NAD(P)-binding Rossmann-fold domains"/>
    <property type="match status" value="1"/>
</dbReference>
<dbReference type="GO" id="GO:0016491">
    <property type="term" value="F:oxidoreductase activity"/>
    <property type="evidence" value="ECO:0007669"/>
    <property type="project" value="UniProtKB-KW"/>
</dbReference>
<proteinExistence type="predicted"/>
<reference evidence="4" key="1">
    <citation type="submission" date="2017-07" db="EMBL/GenBank/DDBJ databases">
        <title>Taro Niue Genome Assembly and Annotation.</title>
        <authorList>
            <person name="Atibalentja N."/>
            <person name="Keating K."/>
            <person name="Fields C.J."/>
        </authorList>
    </citation>
    <scope>NUCLEOTIDE SEQUENCE</scope>
    <source>
        <strain evidence="4">Niue_2</strain>
        <tissue evidence="4">Leaf</tissue>
    </source>
</reference>
<comment type="caution">
    <text evidence="4">The sequence shown here is derived from an EMBL/GenBank/DDBJ whole genome shotgun (WGS) entry which is preliminary data.</text>
</comment>
<evidence type="ECO:0000313" key="4">
    <source>
        <dbReference type="EMBL" id="MQM04442.1"/>
    </source>
</evidence>
<dbReference type="OrthoDB" id="419598at2759"/>
<organism evidence="4 5">
    <name type="scientific">Colocasia esculenta</name>
    <name type="common">Wild taro</name>
    <name type="synonym">Arum esculentum</name>
    <dbReference type="NCBI Taxonomy" id="4460"/>
    <lineage>
        <taxon>Eukaryota</taxon>
        <taxon>Viridiplantae</taxon>
        <taxon>Streptophyta</taxon>
        <taxon>Embryophyta</taxon>
        <taxon>Tracheophyta</taxon>
        <taxon>Spermatophyta</taxon>
        <taxon>Magnoliopsida</taxon>
        <taxon>Liliopsida</taxon>
        <taxon>Araceae</taxon>
        <taxon>Aroideae</taxon>
        <taxon>Colocasieae</taxon>
        <taxon>Colocasia</taxon>
    </lineage>
</organism>
<dbReference type="AlphaFoldDB" id="A0A843W3M6"/>
<protein>
    <recommendedName>
        <fullName evidence="3">NmrA-like domain-containing protein</fullName>
    </recommendedName>
</protein>
<evidence type="ECO:0000256" key="1">
    <source>
        <dbReference type="ARBA" id="ARBA00022857"/>
    </source>
</evidence>
<accession>A0A843W3M6</accession>
<evidence type="ECO:0000313" key="5">
    <source>
        <dbReference type="Proteomes" id="UP000652761"/>
    </source>
</evidence>
<gene>
    <name evidence="4" type="ORF">Taro_037239</name>
</gene>
<dbReference type="Proteomes" id="UP000652761">
    <property type="component" value="Unassembled WGS sequence"/>
</dbReference>
<evidence type="ECO:0000259" key="3">
    <source>
        <dbReference type="Pfam" id="PF05368"/>
    </source>
</evidence>
<keyword evidence="5" id="KW-1185">Reference proteome</keyword>
<dbReference type="EMBL" id="NMUH01003216">
    <property type="protein sequence ID" value="MQM04442.1"/>
    <property type="molecule type" value="Genomic_DNA"/>
</dbReference>
<dbReference type="CDD" id="cd05259">
    <property type="entry name" value="PCBER_SDR_a"/>
    <property type="match status" value="1"/>
</dbReference>
<dbReference type="Gene3D" id="3.90.25.10">
    <property type="entry name" value="UDP-galactose 4-epimerase, domain 1"/>
    <property type="match status" value="1"/>
</dbReference>
<dbReference type="Pfam" id="PF05368">
    <property type="entry name" value="NmrA"/>
    <property type="match status" value="1"/>
</dbReference>
<dbReference type="Gene3D" id="3.40.50.720">
    <property type="entry name" value="NAD(P)-binding Rossmann-like Domain"/>
    <property type="match status" value="1"/>
</dbReference>